<gene>
    <name evidence="2" type="ORF">BU23DRAFT_200878</name>
</gene>
<organism evidence="2 3">
    <name type="scientific">Bimuria novae-zelandiae CBS 107.79</name>
    <dbReference type="NCBI Taxonomy" id="1447943"/>
    <lineage>
        <taxon>Eukaryota</taxon>
        <taxon>Fungi</taxon>
        <taxon>Dikarya</taxon>
        <taxon>Ascomycota</taxon>
        <taxon>Pezizomycotina</taxon>
        <taxon>Dothideomycetes</taxon>
        <taxon>Pleosporomycetidae</taxon>
        <taxon>Pleosporales</taxon>
        <taxon>Massarineae</taxon>
        <taxon>Didymosphaeriaceae</taxon>
        <taxon>Bimuria</taxon>
    </lineage>
</organism>
<evidence type="ECO:0000256" key="1">
    <source>
        <dbReference type="SAM" id="MobiDB-lite"/>
    </source>
</evidence>
<keyword evidence="3" id="KW-1185">Reference proteome</keyword>
<name>A0A6A5V495_9PLEO</name>
<proteinExistence type="predicted"/>
<protein>
    <submittedName>
        <fullName evidence="2">Uncharacterized protein</fullName>
    </submittedName>
</protein>
<feature type="region of interest" description="Disordered" evidence="1">
    <location>
        <begin position="146"/>
        <end position="167"/>
    </location>
</feature>
<dbReference type="Proteomes" id="UP000800036">
    <property type="component" value="Unassembled WGS sequence"/>
</dbReference>
<dbReference type="AlphaFoldDB" id="A0A6A5V495"/>
<evidence type="ECO:0000313" key="3">
    <source>
        <dbReference type="Proteomes" id="UP000800036"/>
    </source>
</evidence>
<sequence length="181" mass="20634">MRHNGISSWRAQIRKLEDEQIGEQLRWEWPSKPRREEMPAEMQRVLHAYGRVEFAFTPYKWYLWYLPKLVIVLERNRKPGQQQRSKFLDSVAEYSHETKACNMGRLGIGPGKPLAKSSIELLNAFTSWAEYKEGISSNVSTVAGRGSLDMEAPRGRDDLLSQGGPAPVSRRTVNMADLGSI</sequence>
<accession>A0A6A5V495</accession>
<reference evidence="2" key="1">
    <citation type="journal article" date="2020" name="Stud. Mycol.">
        <title>101 Dothideomycetes genomes: a test case for predicting lifestyles and emergence of pathogens.</title>
        <authorList>
            <person name="Haridas S."/>
            <person name="Albert R."/>
            <person name="Binder M."/>
            <person name="Bloem J."/>
            <person name="Labutti K."/>
            <person name="Salamov A."/>
            <person name="Andreopoulos B."/>
            <person name="Baker S."/>
            <person name="Barry K."/>
            <person name="Bills G."/>
            <person name="Bluhm B."/>
            <person name="Cannon C."/>
            <person name="Castanera R."/>
            <person name="Culley D."/>
            <person name="Daum C."/>
            <person name="Ezra D."/>
            <person name="Gonzalez J."/>
            <person name="Henrissat B."/>
            <person name="Kuo A."/>
            <person name="Liang C."/>
            <person name="Lipzen A."/>
            <person name="Lutzoni F."/>
            <person name="Magnuson J."/>
            <person name="Mondo S."/>
            <person name="Nolan M."/>
            <person name="Ohm R."/>
            <person name="Pangilinan J."/>
            <person name="Park H.-J."/>
            <person name="Ramirez L."/>
            <person name="Alfaro M."/>
            <person name="Sun H."/>
            <person name="Tritt A."/>
            <person name="Yoshinaga Y."/>
            <person name="Zwiers L.-H."/>
            <person name="Turgeon B."/>
            <person name="Goodwin S."/>
            <person name="Spatafora J."/>
            <person name="Crous P."/>
            <person name="Grigoriev I."/>
        </authorList>
    </citation>
    <scope>NUCLEOTIDE SEQUENCE</scope>
    <source>
        <strain evidence="2">CBS 107.79</strain>
    </source>
</reference>
<dbReference type="EMBL" id="ML976697">
    <property type="protein sequence ID" value="KAF1970882.1"/>
    <property type="molecule type" value="Genomic_DNA"/>
</dbReference>
<evidence type="ECO:0000313" key="2">
    <source>
        <dbReference type="EMBL" id="KAF1970882.1"/>
    </source>
</evidence>